<sequence>MFYNYCPFFDELDHRSTEHLYTLLVKP</sequence>
<dbReference type="EMBL" id="KN401778">
    <property type="protein sequence ID" value="KHG14543.1"/>
    <property type="molecule type" value="Genomic_DNA"/>
</dbReference>
<evidence type="ECO:0000313" key="2">
    <source>
        <dbReference type="Proteomes" id="UP000032142"/>
    </source>
</evidence>
<accession>A0A0B0NJ09</accession>
<proteinExistence type="predicted"/>
<reference evidence="2" key="1">
    <citation type="submission" date="2014-09" db="EMBL/GenBank/DDBJ databases">
        <authorList>
            <person name="Mudge J."/>
            <person name="Ramaraj T."/>
            <person name="Lindquist I.E."/>
            <person name="Bharti A.K."/>
            <person name="Sundararajan A."/>
            <person name="Cameron C.T."/>
            <person name="Woodward J.E."/>
            <person name="May G.D."/>
            <person name="Brubaker C."/>
            <person name="Broadhvest J."/>
            <person name="Wilkins T.A."/>
        </authorList>
    </citation>
    <scope>NUCLEOTIDE SEQUENCE</scope>
    <source>
        <strain evidence="2">cv. AKA8401</strain>
    </source>
</reference>
<dbReference type="AlphaFoldDB" id="A0A0B0NJ09"/>
<name>A0A0B0NJ09_GOSAR</name>
<protein>
    <submittedName>
        <fullName evidence="1">Uncharacterized protein</fullName>
    </submittedName>
</protein>
<dbReference type="Proteomes" id="UP000032142">
    <property type="component" value="Unassembled WGS sequence"/>
</dbReference>
<evidence type="ECO:0000313" key="1">
    <source>
        <dbReference type="EMBL" id="KHG14543.1"/>
    </source>
</evidence>
<gene>
    <name evidence="1" type="ORF">F383_19389</name>
</gene>
<organism evidence="1 2">
    <name type="scientific">Gossypium arboreum</name>
    <name type="common">Tree cotton</name>
    <name type="synonym">Gossypium nanking</name>
    <dbReference type="NCBI Taxonomy" id="29729"/>
    <lineage>
        <taxon>Eukaryota</taxon>
        <taxon>Viridiplantae</taxon>
        <taxon>Streptophyta</taxon>
        <taxon>Embryophyta</taxon>
        <taxon>Tracheophyta</taxon>
        <taxon>Spermatophyta</taxon>
        <taxon>Magnoliopsida</taxon>
        <taxon>eudicotyledons</taxon>
        <taxon>Gunneridae</taxon>
        <taxon>Pentapetalae</taxon>
        <taxon>rosids</taxon>
        <taxon>malvids</taxon>
        <taxon>Malvales</taxon>
        <taxon>Malvaceae</taxon>
        <taxon>Malvoideae</taxon>
        <taxon>Gossypium</taxon>
    </lineage>
</organism>
<keyword evidence="2" id="KW-1185">Reference proteome</keyword>